<reference evidence="2 3" key="1">
    <citation type="journal article" date="2022" name="Nat. Plants">
        <title>Genomes of leafy and leafless Platanthera orchids illuminate the evolution of mycoheterotrophy.</title>
        <authorList>
            <person name="Li M.H."/>
            <person name="Liu K.W."/>
            <person name="Li Z."/>
            <person name="Lu H.C."/>
            <person name="Ye Q.L."/>
            <person name="Zhang D."/>
            <person name="Wang J.Y."/>
            <person name="Li Y.F."/>
            <person name="Zhong Z.M."/>
            <person name="Liu X."/>
            <person name="Yu X."/>
            <person name="Liu D.K."/>
            <person name="Tu X.D."/>
            <person name="Liu B."/>
            <person name="Hao Y."/>
            <person name="Liao X.Y."/>
            <person name="Jiang Y.T."/>
            <person name="Sun W.H."/>
            <person name="Chen J."/>
            <person name="Chen Y.Q."/>
            <person name="Ai Y."/>
            <person name="Zhai J.W."/>
            <person name="Wu S.S."/>
            <person name="Zhou Z."/>
            <person name="Hsiao Y.Y."/>
            <person name="Wu W.L."/>
            <person name="Chen Y.Y."/>
            <person name="Lin Y.F."/>
            <person name="Hsu J.L."/>
            <person name="Li C.Y."/>
            <person name="Wang Z.W."/>
            <person name="Zhao X."/>
            <person name="Zhong W.Y."/>
            <person name="Ma X.K."/>
            <person name="Ma L."/>
            <person name="Huang J."/>
            <person name="Chen G.Z."/>
            <person name="Huang M.Z."/>
            <person name="Huang L."/>
            <person name="Peng D.H."/>
            <person name="Luo Y.B."/>
            <person name="Zou S.Q."/>
            <person name="Chen S.P."/>
            <person name="Lan S."/>
            <person name="Tsai W.C."/>
            <person name="Van de Peer Y."/>
            <person name="Liu Z.J."/>
        </authorList>
    </citation>
    <scope>NUCLEOTIDE SEQUENCE [LARGE SCALE GENOMIC DNA]</scope>
    <source>
        <strain evidence="2">Lor287</strain>
    </source>
</reference>
<keyword evidence="1" id="KW-0472">Membrane</keyword>
<organism evidence="2 3">
    <name type="scientific">Platanthera zijinensis</name>
    <dbReference type="NCBI Taxonomy" id="2320716"/>
    <lineage>
        <taxon>Eukaryota</taxon>
        <taxon>Viridiplantae</taxon>
        <taxon>Streptophyta</taxon>
        <taxon>Embryophyta</taxon>
        <taxon>Tracheophyta</taxon>
        <taxon>Spermatophyta</taxon>
        <taxon>Magnoliopsida</taxon>
        <taxon>Liliopsida</taxon>
        <taxon>Asparagales</taxon>
        <taxon>Orchidaceae</taxon>
        <taxon>Orchidoideae</taxon>
        <taxon>Orchideae</taxon>
        <taxon>Orchidinae</taxon>
        <taxon>Platanthera</taxon>
    </lineage>
</organism>
<dbReference type="Proteomes" id="UP001418222">
    <property type="component" value="Unassembled WGS sequence"/>
</dbReference>
<evidence type="ECO:0000313" key="3">
    <source>
        <dbReference type="Proteomes" id="UP001418222"/>
    </source>
</evidence>
<comment type="caution">
    <text evidence="2">The sequence shown here is derived from an EMBL/GenBank/DDBJ whole genome shotgun (WGS) entry which is preliminary data.</text>
</comment>
<name>A0AAP0BZX0_9ASPA</name>
<protein>
    <submittedName>
        <fullName evidence="2">Uncharacterized protein</fullName>
    </submittedName>
</protein>
<gene>
    <name evidence="2" type="ORF">KSP39_PZI002241</name>
</gene>
<accession>A0AAP0BZX0</accession>
<feature type="transmembrane region" description="Helical" evidence="1">
    <location>
        <begin position="21"/>
        <end position="44"/>
    </location>
</feature>
<evidence type="ECO:0000313" key="2">
    <source>
        <dbReference type="EMBL" id="KAK8954207.1"/>
    </source>
</evidence>
<keyword evidence="3" id="KW-1185">Reference proteome</keyword>
<sequence>MQYRARLPSHKKFFGHRTPRMLKLLIFLKLEVFSACQSILWIHFYSLKSLQKILWIALGK</sequence>
<dbReference type="EMBL" id="JBBWWQ010000002">
    <property type="protein sequence ID" value="KAK8954207.1"/>
    <property type="molecule type" value="Genomic_DNA"/>
</dbReference>
<keyword evidence="1" id="KW-1133">Transmembrane helix</keyword>
<proteinExistence type="predicted"/>
<keyword evidence="1" id="KW-0812">Transmembrane</keyword>
<evidence type="ECO:0000256" key="1">
    <source>
        <dbReference type="SAM" id="Phobius"/>
    </source>
</evidence>
<dbReference type="AlphaFoldDB" id="A0AAP0BZX0"/>